<gene>
    <name evidence="1" type="primary">SKP2_2</name>
    <name evidence="1" type="ORF">P7K49_038805</name>
</gene>
<dbReference type="Gene3D" id="3.80.10.10">
    <property type="entry name" value="Ribonuclease Inhibitor"/>
    <property type="match status" value="1"/>
</dbReference>
<dbReference type="Proteomes" id="UP001266305">
    <property type="component" value="Unassembled WGS sequence"/>
</dbReference>
<evidence type="ECO:0000313" key="1">
    <source>
        <dbReference type="EMBL" id="KAK2083569.1"/>
    </source>
</evidence>
<sequence length="230" mass="25958">MTPLKKHVQVAVVHLSEGITQLNLSGCRKNLLKSDVSTLVRRCPNEGLDVYLNLSDNVMVKLKNDCFQIFYQLNYLQHVSLSRCCDIPKTLHELEAIPTLKTLQVFGILPDGTLQQLKEDFPPLQINCSHLTTIARPTIGKKIEPGDMGHQMLTDIAEVQLSMKYLLQDGVSLFFETGKIGRKPNCWSAWLVLFSVSLCLHSKSILRNDLKEKTMCFSEMTLKLLSVLCP</sequence>
<reference evidence="1 2" key="1">
    <citation type="submission" date="2023-05" db="EMBL/GenBank/DDBJ databases">
        <title>B98-5 Cell Line De Novo Hybrid Assembly: An Optical Mapping Approach.</title>
        <authorList>
            <person name="Kananen K."/>
            <person name="Auerbach J.A."/>
            <person name="Kautto E."/>
            <person name="Blachly J.S."/>
        </authorList>
    </citation>
    <scope>NUCLEOTIDE SEQUENCE [LARGE SCALE GENOMIC DNA]</scope>
    <source>
        <strain evidence="1">B95-8</strain>
        <tissue evidence="1">Cell line</tissue>
    </source>
</reference>
<organism evidence="1 2">
    <name type="scientific">Saguinus oedipus</name>
    <name type="common">Cotton-top tamarin</name>
    <name type="synonym">Oedipomidas oedipus</name>
    <dbReference type="NCBI Taxonomy" id="9490"/>
    <lineage>
        <taxon>Eukaryota</taxon>
        <taxon>Metazoa</taxon>
        <taxon>Chordata</taxon>
        <taxon>Craniata</taxon>
        <taxon>Vertebrata</taxon>
        <taxon>Euteleostomi</taxon>
        <taxon>Mammalia</taxon>
        <taxon>Eutheria</taxon>
        <taxon>Euarchontoglires</taxon>
        <taxon>Primates</taxon>
        <taxon>Haplorrhini</taxon>
        <taxon>Platyrrhini</taxon>
        <taxon>Cebidae</taxon>
        <taxon>Callitrichinae</taxon>
        <taxon>Saguinus</taxon>
    </lineage>
</organism>
<dbReference type="InterPro" id="IPR032675">
    <property type="entry name" value="LRR_dom_sf"/>
</dbReference>
<dbReference type="SUPFAM" id="SSF52047">
    <property type="entry name" value="RNI-like"/>
    <property type="match status" value="1"/>
</dbReference>
<protein>
    <submittedName>
        <fullName evidence="1">Uncharacterized protein</fullName>
    </submittedName>
</protein>
<comment type="caution">
    <text evidence="1">The sequence shown here is derived from an EMBL/GenBank/DDBJ whole genome shotgun (WGS) entry which is preliminary data.</text>
</comment>
<name>A0ABQ9TFS3_SAGOE</name>
<proteinExistence type="predicted"/>
<accession>A0ABQ9TFS3</accession>
<evidence type="ECO:0000313" key="2">
    <source>
        <dbReference type="Proteomes" id="UP001266305"/>
    </source>
</evidence>
<keyword evidence="2" id="KW-1185">Reference proteome</keyword>
<dbReference type="EMBL" id="JASSZA010000023">
    <property type="protein sequence ID" value="KAK2083569.1"/>
    <property type="molecule type" value="Genomic_DNA"/>
</dbReference>